<dbReference type="EMBL" id="MDGQ01000004">
    <property type="protein sequence ID" value="OEK05900.1"/>
    <property type="molecule type" value="Genomic_DNA"/>
</dbReference>
<feature type="transmembrane region" description="Helical" evidence="14">
    <location>
        <begin position="6"/>
        <end position="23"/>
    </location>
</feature>
<comment type="subcellular location">
    <subcellularLocation>
        <location evidence="1">Cell membrane</location>
        <topology evidence="1">Multi-pass membrane protein</topology>
    </subcellularLocation>
</comment>
<evidence type="ECO:0000256" key="4">
    <source>
        <dbReference type="ARBA" id="ARBA00022475"/>
    </source>
</evidence>
<feature type="transmembrane region" description="Helical" evidence="14">
    <location>
        <begin position="376"/>
        <end position="396"/>
    </location>
</feature>
<evidence type="ECO:0000256" key="9">
    <source>
        <dbReference type="ARBA" id="ARBA00023136"/>
    </source>
</evidence>
<dbReference type="RefSeq" id="WP_069834818.1">
    <property type="nucleotide sequence ID" value="NZ_MDGQ01000004.1"/>
</dbReference>
<feature type="transmembrane region" description="Helical" evidence="14">
    <location>
        <begin position="73"/>
        <end position="98"/>
    </location>
</feature>
<dbReference type="OrthoDB" id="9803597at2"/>
<dbReference type="AlphaFoldDB" id="A0A1E5T3F0"/>
<keyword evidence="10" id="KW-0325">Glycoprotein</keyword>
<dbReference type="Pfam" id="PF00474">
    <property type="entry name" value="SSF"/>
    <property type="match status" value="1"/>
</dbReference>
<evidence type="ECO:0000256" key="5">
    <source>
        <dbReference type="ARBA" id="ARBA00022692"/>
    </source>
</evidence>
<dbReference type="GO" id="GO:0006814">
    <property type="term" value="P:sodium ion transport"/>
    <property type="evidence" value="ECO:0007669"/>
    <property type="project" value="UniProtKB-KW"/>
</dbReference>
<name>A0A1E5T3F0_9BACT</name>
<dbReference type="PANTHER" id="PTHR42985">
    <property type="entry name" value="SODIUM-COUPLED MONOCARBOXYLATE TRANSPORTER"/>
    <property type="match status" value="1"/>
</dbReference>
<keyword evidence="8" id="KW-0406">Ion transport</keyword>
<dbReference type="STRING" id="1563681.BFP71_07230"/>
<evidence type="ECO:0000256" key="10">
    <source>
        <dbReference type="ARBA" id="ARBA00023180"/>
    </source>
</evidence>
<evidence type="ECO:0000256" key="2">
    <source>
        <dbReference type="ARBA" id="ARBA00006434"/>
    </source>
</evidence>
<dbReference type="InterPro" id="IPR001734">
    <property type="entry name" value="Na/solute_symporter"/>
</dbReference>
<evidence type="ECO:0000256" key="7">
    <source>
        <dbReference type="ARBA" id="ARBA00023053"/>
    </source>
</evidence>
<feature type="transmembrane region" description="Helical" evidence="14">
    <location>
        <begin position="430"/>
        <end position="450"/>
    </location>
</feature>
<evidence type="ECO:0000256" key="14">
    <source>
        <dbReference type="SAM" id="Phobius"/>
    </source>
</evidence>
<dbReference type="GO" id="GO:0015075">
    <property type="term" value="F:monoatomic ion transmembrane transporter activity"/>
    <property type="evidence" value="ECO:0007669"/>
    <property type="project" value="UniProtKB-ARBA"/>
</dbReference>
<reference evidence="15 16" key="1">
    <citation type="submission" date="2016-08" db="EMBL/GenBank/DDBJ databases">
        <title>Draft genome of Fabibacter sp. strain SK-8.</title>
        <authorList>
            <person name="Wong S.-K."/>
            <person name="Hamasaki K."/>
            <person name="Yoshizawa S."/>
        </authorList>
    </citation>
    <scope>NUCLEOTIDE SEQUENCE [LARGE SCALE GENOMIC DNA]</scope>
    <source>
        <strain evidence="15 16">SK-8</strain>
    </source>
</reference>
<evidence type="ECO:0000313" key="15">
    <source>
        <dbReference type="EMBL" id="OEK05900.1"/>
    </source>
</evidence>
<keyword evidence="3" id="KW-0813">Transport</keyword>
<organism evidence="15 16">
    <name type="scientific">Roseivirga misakiensis</name>
    <dbReference type="NCBI Taxonomy" id="1563681"/>
    <lineage>
        <taxon>Bacteria</taxon>
        <taxon>Pseudomonadati</taxon>
        <taxon>Bacteroidota</taxon>
        <taxon>Cytophagia</taxon>
        <taxon>Cytophagales</taxon>
        <taxon>Roseivirgaceae</taxon>
        <taxon>Roseivirga</taxon>
    </lineage>
</organism>
<dbReference type="Proteomes" id="UP000095552">
    <property type="component" value="Unassembled WGS sequence"/>
</dbReference>
<evidence type="ECO:0000256" key="13">
    <source>
        <dbReference type="RuleBase" id="RU362091"/>
    </source>
</evidence>
<keyword evidence="16" id="KW-1185">Reference proteome</keyword>
<dbReference type="CDD" id="cd11494">
    <property type="entry name" value="SLC5sbd_NIS-like_u2"/>
    <property type="match status" value="1"/>
</dbReference>
<evidence type="ECO:0000256" key="6">
    <source>
        <dbReference type="ARBA" id="ARBA00022989"/>
    </source>
</evidence>
<evidence type="ECO:0000256" key="1">
    <source>
        <dbReference type="ARBA" id="ARBA00004651"/>
    </source>
</evidence>
<dbReference type="PROSITE" id="PS50283">
    <property type="entry name" value="NA_SOLUT_SYMP_3"/>
    <property type="match status" value="1"/>
</dbReference>
<dbReference type="PANTHER" id="PTHR42985:SF47">
    <property type="entry name" value="INTEGRAL MEMBRANE TRANSPORT PROTEIN"/>
    <property type="match status" value="1"/>
</dbReference>
<keyword evidence="7" id="KW-0915">Sodium</keyword>
<protein>
    <submittedName>
        <fullName evidence="15">Sodium transporter</fullName>
    </submittedName>
</protein>
<feature type="transmembrane region" description="Helical" evidence="14">
    <location>
        <begin position="328"/>
        <end position="355"/>
    </location>
</feature>
<feature type="transmembrane region" description="Helical" evidence="14">
    <location>
        <begin position="150"/>
        <end position="168"/>
    </location>
</feature>
<gene>
    <name evidence="15" type="ORF">BFP71_07230</name>
</gene>
<evidence type="ECO:0000256" key="11">
    <source>
        <dbReference type="ARBA" id="ARBA00023201"/>
    </source>
</evidence>
<dbReference type="GO" id="GO:0015293">
    <property type="term" value="F:symporter activity"/>
    <property type="evidence" value="ECO:0007669"/>
    <property type="project" value="TreeGrafter"/>
</dbReference>
<feature type="transmembrane region" description="Helical" evidence="14">
    <location>
        <begin position="402"/>
        <end position="423"/>
    </location>
</feature>
<feature type="transmembrane region" description="Helical" evidence="14">
    <location>
        <begin position="271"/>
        <end position="297"/>
    </location>
</feature>
<accession>A0A1E5T3F0</accession>
<keyword evidence="5 14" id="KW-0812">Transmembrane</keyword>
<evidence type="ECO:0000313" key="16">
    <source>
        <dbReference type="Proteomes" id="UP000095552"/>
    </source>
</evidence>
<dbReference type="InterPro" id="IPR051163">
    <property type="entry name" value="Sodium:Solute_Symporter_SSF"/>
</dbReference>
<feature type="transmembrane region" description="Helical" evidence="14">
    <location>
        <begin position="456"/>
        <end position="476"/>
    </location>
</feature>
<dbReference type="Gene3D" id="1.20.1730.10">
    <property type="entry name" value="Sodium/glucose cotransporter"/>
    <property type="match status" value="1"/>
</dbReference>
<keyword evidence="9 14" id="KW-0472">Membrane</keyword>
<dbReference type="InterPro" id="IPR038377">
    <property type="entry name" value="Na/Glc_symporter_sf"/>
</dbReference>
<keyword evidence="6 14" id="KW-1133">Transmembrane helix</keyword>
<sequence length="518" mass="56954">MNILDYAIIILYIGGFLYLGYRFKNQSDKNDYYLGGRSFGWFPLAMSTAATQLSAVSFISAPAFVGLKEGGGMIWLTYEFAVPLAMIFLMVVLVPTFYKSGIVSVYEFLERRFDASTRVLLSIVFQVSRAFGTGVMIYTVAIILESVMEIPMWQSIVLIGIVTIIYSLQGGMKAVVYGDMLQMIILFIGIIVCFGFGLHYLGGWGSFLDKVDTERLTAVDFSSFGFSGDQFGFWPMLVGGFFLYASYYGTDQSQVQRLLSASSDKTMKQTLLANGLMRFPITLAYCIMGLVIGTLALSQTDFISLIPSDTPDRMIPIFIRDYLPNGVIGILIVAIFSAAMSSLSSAINSLSAASVEDLFARGKNLDERQYMKLSKITALFWGGVCVVVAFFVGDIADTVIEAINKVGSVSFGPILAIFVAAILVKKINGIGANVGLLTGVALNVYMWLAVPEIFWFWWNAIGAIVAFIVAYVVSVLKPNTSGEQMSIEPINFKQKSVYVLIAFFVLIVLISVVFPYLF</sequence>
<dbReference type="InterPro" id="IPR018212">
    <property type="entry name" value="Na/solute_symporter_CS"/>
</dbReference>
<dbReference type="GO" id="GO:0005886">
    <property type="term" value="C:plasma membrane"/>
    <property type="evidence" value="ECO:0007669"/>
    <property type="project" value="UniProtKB-SubCell"/>
</dbReference>
<keyword evidence="4" id="KW-1003">Cell membrane</keyword>
<dbReference type="NCBIfam" id="TIGR00813">
    <property type="entry name" value="sss"/>
    <property type="match status" value="1"/>
</dbReference>
<feature type="transmembrane region" description="Helical" evidence="14">
    <location>
        <begin position="119"/>
        <end position="144"/>
    </location>
</feature>
<proteinExistence type="inferred from homology"/>
<evidence type="ECO:0000256" key="3">
    <source>
        <dbReference type="ARBA" id="ARBA00022448"/>
    </source>
</evidence>
<comment type="caution">
    <text evidence="15">The sequence shown here is derived from an EMBL/GenBank/DDBJ whole genome shotgun (WGS) entry which is preliminary data.</text>
</comment>
<keyword evidence="11" id="KW-0739">Sodium transport</keyword>
<feature type="transmembrane region" description="Helical" evidence="14">
    <location>
        <begin position="497"/>
        <end position="517"/>
    </location>
</feature>
<comment type="similarity">
    <text evidence="2 13">Belongs to the sodium:solute symporter (SSF) (TC 2.A.21) family.</text>
</comment>
<dbReference type="PROSITE" id="PS00457">
    <property type="entry name" value="NA_SOLUT_SYMP_2"/>
    <property type="match status" value="1"/>
</dbReference>
<comment type="catalytic activity">
    <reaction evidence="12">
        <text>iodide(out) + 2 Na(+)(out) = iodide(in) + 2 Na(+)(in)</text>
        <dbReference type="Rhea" id="RHEA:71207"/>
        <dbReference type="ChEBI" id="CHEBI:16382"/>
        <dbReference type="ChEBI" id="CHEBI:29101"/>
    </reaction>
</comment>
<evidence type="ECO:0000256" key="12">
    <source>
        <dbReference type="ARBA" id="ARBA00036099"/>
    </source>
</evidence>
<evidence type="ECO:0000256" key="8">
    <source>
        <dbReference type="ARBA" id="ARBA00023065"/>
    </source>
</evidence>
<feature type="transmembrane region" description="Helical" evidence="14">
    <location>
        <begin position="231"/>
        <end position="250"/>
    </location>
</feature>
<feature type="transmembrane region" description="Helical" evidence="14">
    <location>
        <begin position="180"/>
        <end position="201"/>
    </location>
</feature>
<dbReference type="GO" id="GO:0098660">
    <property type="term" value="P:inorganic ion transmembrane transport"/>
    <property type="evidence" value="ECO:0007669"/>
    <property type="project" value="UniProtKB-ARBA"/>
</dbReference>
<feature type="transmembrane region" description="Helical" evidence="14">
    <location>
        <begin position="44"/>
        <end position="67"/>
    </location>
</feature>